<keyword evidence="2" id="KW-1185">Reference proteome</keyword>
<organism evidence="1 2">
    <name type="scientific">Aspergillus lucknowensis</name>
    <dbReference type="NCBI Taxonomy" id="176173"/>
    <lineage>
        <taxon>Eukaryota</taxon>
        <taxon>Fungi</taxon>
        <taxon>Dikarya</taxon>
        <taxon>Ascomycota</taxon>
        <taxon>Pezizomycotina</taxon>
        <taxon>Eurotiomycetes</taxon>
        <taxon>Eurotiomycetidae</taxon>
        <taxon>Eurotiales</taxon>
        <taxon>Aspergillaceae</taxon>
        <taxon>Aspergillus</taxon>
        <taxon>Aspergillus subgen. Nidulantes</taxon>
    </lineage>
</organism>
<evidence type="ECO:0000313" key="1">
    <source>
        <dbReference type="EMBL" id="KAL2872331.1"/>
    </source>
</evidence>
<accession>A0ABR4M6W3</accession>
<sequence length="84" mass="9295">MESPELCCSSILASSALLCLSHPFRAFFTGVGYFFGCVKCRFFPIHCMSRGRFNLGGKTRPHRISELRSASFLSYLCFGAGSLD</sequence>
<reference evidence="1 2" key="1">
    <citation type="submission" date="2024-07" db="EMBL/GenBank/DDBJ databases">
        <title>Section-level genome sequencing and comparative genomics of Aspergillus sections Usti and Cavernicolus.</title>
        <authorList>
            <consortium name="Lawrence Berkeley National Laboratory"/>
            <person name="Nybo J.L."/>
            <person name="Vesth T.C."/>
            <person name="Theobald S."/>
            <person name="Frisvad J.C."/>
            <person name="Larsen T.O."/>
            <person name="Kjaerboelling I."/>
            <person name="Rothschild-Mancinelli K."/>
            <person name="Lyhne E.K."/>
            <person name="Kogle M.E."/>
            <person name="Barry K."/>
            <person name="Clum A."/>
            <person name="Na H."/>
            <person name="Ledsgaard L."/>
            <person name="Lin J."/>
            <person name="Lipzen A."/>
            <person name="Kuo A."/>
            <person name="Riley R."/>
            <person name="Mondo S."/>
            <person name="Labutti K."/>
            <person name="Haridas S."/>
            <person name="Pangalinan J."/>
            <person name="Salamov A.A."/>
            <person name="Simmons B.A."/>
            <person name="Magnuson J.K."/>
            <person name="Chen J."/>
            <person name="Drula E."/>
            <person name="Henrissat B."/>
            <person name="Wiebenga A."/>
            <person name="Lubbers R.J."/>
            <person name="Gomes A.C."/>
            <person name="Macurrencykelacurrency M.R."/>
            <person name="Stajich J."/>
            <person name="Grigoriev I.V."/>
            <person name="Mortensen U.H."/>
            <person name="De Vries R.P."/>
            <person name="Baker S.E."/>
            <person name="Andersen M.R."/>
        </authorList>
    </citation>
    <scope>NUCLEOTIDE SEQUENCE [LARGE SCALE GENOMIC DNA]</scope>
    <source>
        <strain evidence="1 2">CBS 449.75</strain>
    </source>
</reference>
<comment type="caution">
    <text evidence="1">The sequence shown here is derived from an EMBL/GenBank/DDBJ whole genome shotgun (WGS) entry which is preliminary data.</text>
</comment>
<dbReference type="Proteomes" id="UP001610432">
    <property type="component" value="Unassembled WGS sequence"/>
</dbReference>
<name>A0ABR4M6W3_9EURO</name>
<dbReference type="GeneID" id="98143112"/>
<gene>
    <name evidence="1" type="ORF">BJX67DRAFT_3426</name>
</gene>
<evidence type="ECO:0008006" key="3">
    <source>
        <dbReference type="Google" id="ProtNLM"/>
    </source>
</evidence>
<protein>
    <recommendedName>
        <fullName evidence="3">Secreted protein</fullName>
    </recommendedName>
</protein>
<evidence type="ECO:0000313" key="2">
    <source>
        <dbReference type="Proteomes" id="UP001610432"/>
    </source>
</evidence>
<dbReference type="EMBL" id="JBFXLQ010000001">
    <property type="protein sequence ID" value="KAL2872331.1"/>
    <property type="molecule type" value="Genomic_DNA"/>
</dbReference>
<proteinExistence type="predicted"/>
<dbReference type="RefSeq" id="XP_070891310.1">
    <property type="nucleotide sequence ID" value="XM_071028040.1"/>
</dbReference>